<dbReference type="AlphaFoldDB" id="A0A9Q3JFV4"/>
<evidence type="ECO:0000313" key="2">
    <source>
        <dbReference type="EMBL" id="MBW0562448.1"/>
    </source>
</evidence>
<dbReference type="Gene3D" id="3.60.10.10">
    <property type="entry name" value="Endonuclease/exonuclease/phosphatase"/>
    <property type="match status" value="1"/>
</dbReference>
<sequence length="192" mass="21689">MKGSQHPQQQRIQMIGSFSETRVSLIPTAKHNKISILQLNCHNRKDTMLSLLNTKQENLVLLIQEPWVYHHNLKPPTHNAWRRITANITIGEDNNKLLTSISINLGEGKKLTLKSLYNAPTTFEAINVLNNTLSNNNPQSSPTIIAMDSNLHSKLWNPRGYNHIHPQAKDHIRICSSKGFNLCSPKGTPTFT</sequence>
<organism evidence="2 3">
    <name type="scientific">Austropuccinia psidii MF-1</name>
    <dbReference type="NCBI Taxonomy" id="1389203"/>
    <lineage>
        <taxon>Eukaryota</taxon>
        <taxon>Fungi</taxon>
        <taxon>Dikarya</taxon>
        <taxon>Basidiomycota</taxon>
        <taxon>Pucciniomycotina</taxon>
        <taxon>Pucciniomycetes</taxon>
        <taxon>Pucciniales</taxon>
        <taxon>Sphaerophragmiaceae</taxon>
        <taxon>Austropuccinia</taxon>
    </lineage>
</organism>
<accession>A0A9Q3JFV4</accession>
<protein>
    <recommendedName>
        <fullName evidence="1">Endonuclease/exonuclease/phosphatase domain-containing protein</fullName>
    </recommendedName>
</protein>
<dbReference type="Proteomes" id="UP000765509">
    <property type="component" value="Unassembled WGS sequence"/>
</dbReference>
<gene>
    <name evidence="2" type="ORF">O181_102163</name>
</gene>
<dbReference type="InterPro" id="IPR036691">
    <property type="entry name" value="Endo/exonu/phosph_ase_sf"/>
</dbReference>
<evidence type="ECO:0000259" key="1">
    <source>
        <dbReference type="Pfam" id="PF14529"/>
    </source>
</evidence>
<dbReference type="GO" id="GO:0003824">
    <property type="term" value="F:catalytic activity"/>
    <property type="evidence" value="ECO:0007669"/>
    <property type="project" value="InterPro"/>
</dbReference>
<dbReference type="EMBL" id="AVOT02072569">
    <property type="protein sequence ID" value="MBW0562448.1"/>
    <property type="molecule type" value="Genomic_DNA"/>
</dbReference>
<proteinExistence type="predicted"/>
<name>A0A9Q3JFV4_9BASI</name>
<keyword evidence="3" id="KW-1185">Reference proteome</keyword>
<comment type="caution">
    <text evidence="2">The sequence shown here is derived from an EMBL/GenBank/DDBJ whole genome shotgun (WGS) entry which is preliminary data.</text>
</comment>
<evidence type="ECO:0000313" key="3">
    <source>
        <dbReference type="Proteomes" id="UP000765509"/>
    </source>
</evidence>
<dbReference type="SUPFAM" id="SSF56219">
    <property type="entry name" value="DNase I-like"/>
    <property type="match status" value="1"/>
</dbReference>
<dbReference type="OrthoDB" id="2505506at2759"/>
<reference evidence="2" key="1">
    <citation type="submission" date="2021-03" db="EMBL/GenBank/DDBJ databases">
        <title>Draft genome sequence of rust myrtle Austropuccinia psidii MF-1, a brazilian biotype.</title>
        <authorList>
            <person name="Quecine M.C."/>
            <person name="Pachon D.M.R."/>
            <person name="Bonatelli M.L."/>
            <person name="Correr F.H."/>
            <person name="Franceschini L.M."/>
            <person name="Leite T.F."/>
            <person name="Margarido G.R.A."/>
            <person name="Almeida C.A."/>
            <person name="Ferrarezi J.A."/>
            <person name="Labate C.A."/>
        </authorList>
    </citation>
    <scope>NUCLEOTIDE SEQUENCE</scope>
    <source>
        <strain evidence="2">MF-1</strain>
    </source>
</reference>
<feature type="domain" description="Endonuclease/exonuclease/phosphatase" evidence="1">
    <location>
        <begin position="114"/>
        <end position="191"/>
    </location>
</feature>
<dbReference type="InterPro" id="IPR005135">
    <property type="entry name" value="Endo/exonuclease/phosphatase"/>
</dbReference>
<dbReference type="Pfam" id="PF14529">
    <property type="entry name" value="Exo_endo_phos_2"/>
    <property type="match status" value="1"/>
</dbReference>